<protein>
    <submittedName>
        <fullName evidence="1">Uncharacterized protein</fullName>
    </submittedName>
</protein>
<accession>A0A0E9VLI6</accession>
<reference evidence="1" key="2">
    <citation type="journal article" date="2015" name="Fish Shellfish Immunol.">
        <title>Early steps in the European eel (Anguilla anguilla)-Vibrio vulnificus interaction in the gills: Role of the RtxA13 toxin.</title>
        <authorList>
            <person name="Callol A."/>
            <person name="Pajuelo D."/>
            <person name="Ebbesson L."/>
            <person name="Teles M."/>
            <person name="MacKenzie S."/>
            <person name="Amaro C."/>
        </authorList>
    </citation>
    <scope>NUCLEOTIDE SEQUENCE</scope>
</reference>
<proteinExistence type="predicted"/>
<dbReference type="AlphaFoldDB" id="A0A0E9VLI6"/>
<organism evidence="1">
    <name type="scientific">Anguilla anguilla</name>
    <name type="common">European freshwater eel</name>
    <name type="synonym">Muraena anguilla</name>
    <dbReference type="NCBI Taxonomy" id="7936"/>
    <lineage>
        <taxon>Eukaryota</taxon>
        <taxon>Metazoa</taxon>
        <taxon>Chordata</taxon>
        <taxon>Craniata</taxon>
        <taxon>Vertebrata</taxon>
        <taxon>Euteleostomi</taxon>
        <taxon>Actinopterygii</taxon>
        <taxon>Neopterygii</taxon>
        <taxon>Teleostei</taxon>
        <taxon>Anguilliformes</taxon>
        <taxon>Anguillidae</taxon>
        <taxon>Anguilla</taxon>
    </lineage>
</organism>
<sequence length="37" mass="4358">MAEHTEASCYKTRIPKLQNTIRARIKNKIMKNIQSKI</sequence>
<name>A0A0E9VLI6_ANGAN</name>
<evidence type="ECO:0000313" key="1">
    <source>
        <dbReference type="EMBL" id="JAH78255.1"/>
    </source>
</evidence>
<dbReference type="EMBL" id="GBXM01030322">
    <property type="protein sequence ID" value="JAH78255.1"/>
    <property type="molecule type" value="Transcribed_RNA"/>
</dbReference>
<reference evidence="1" key="1">
    <citation type="submission" date="2014-11" db="EMBL/GenBank/DDBJ databases">
        <authorList>
            <person name="Amaro Gonzalez C."/>
        </authorList>
    </citation>
    <scope>NUCLEOTIDE SEQUENCE</scope>
</reference>